<sequence>MLASNIILLTQAINMDQVINSWFRSSTHGARRIQSSLRSWNPWSLDQARSRL</sequence>
<name>A0A9P6NH53_9BASI</name>
<dbReference type="EMBL" id="MU167255">
    <property type="protein sequence ID" value="KAG0146876.1"/>
    <property type="molecule type" value="Genomic_DNA"/>
</dbReference>
<gene>
    <name evidence="1" type="ORF">CROQUDRAFT_656878</name>
</gene>
<protein>
    <submittedName>
        <fullName evidence="1">Uncharacterized protein</fullName>
    </submittedName>
</protein>
<keyword evidence="2" id="KW-1185">Reference proteome</keyword>
<organism evidence="1 2">
    <name type="scientific">Cronartium quercuum f. sp. fusiforme G11</name>
    <dbReference type="NCBI Taxonomy" id="708437"/>
    <lineage>
        <taxon>Eukaryota</taxon>
        <taxon>Fungi</taxon>
        <taxon>Dikarya</taxon>
        <taxon>Basidiomycota</taxon>
        <taxon>Pucciniomycotina</taxon>
        <taxon>Pucciniomycetes</taxon>
        <taxon>Pucciniales</taxon>
        <taxon>Coleosporiaceae</taxon>
        <taxon>Cronartium</taxon>
    </lineage>
</organism>
<accession>A0A9P6NH53</accession>
<evidence type="ECO:0000313" key="2">
    <source>
        <dbReference type="Proteomes" id="UP000886653"/>
    </source>
</evidence>
<comment type="caution">
    <text evidence="1">The sequence shown here is derived from an EMBL/GenBank/DDBJ whole genome shotgun (WGS) entry which is preliminary data.</text>
</comment>
<proteinExistence type="predicted"/>
<evidence type="ECO:0000313" key="1">
    <source>
        <dbReference type="EMBL" id="KAG0146876.1"/>
    </source>
</evidence>
<dbReference type="Proteomes" id="UP000886653">
    <property type="component" value="Unassembled WGS sequence"/>
</dbReference>
<reference evidence="1" key="1">
    <citation type="submission" date="2013-11" db="EMBL/GenBank/DDBJ databases">
        <title>Genome sequence of the fusiform rust pathogen reveals effectors for host alternation and coevolution with pine.</title>
        <authorList>
            <consortium name="DOE Joint Genome Institute"/>
            <person name="Smith K."/>
            <person name="Pendleton A."/>
            <person name="Kubisiak T."/>
            <person name="Anderson C."/>
            <person name="Salamov A."/>
            <person name="Aerts A."/>
            <person name="Riley R."/>
            <person name="Clum A."/>
            <person name="Lindquist E."/>
            <person name="Ence D."/>
            <person name="Campbell M."/>
            <person name="Kronenberg Z."/>
            <person name="Feau N."/>
            <person name="Dhillon B."/>
            <person name="Hamelin R."/>
            <person name="Burleigh J."/>
            <person name="Smith J."/>
            <person name="Yandell M."/>
            <person name="Nelson C."/>
            <person name="Grigoriev I."/>
            <person name="Davis J."/>
        </authorList>
    </citation>
    <scope>NUCLEOTIDE SEQUENCE</scope>
    <source>
        <strain evidence="1">G11</strain>
    </source>
</reference>
<dbReference type="AlphaFoldDB" id="A0A9P6NH53"/>